<dbReference type="KEGG" id="vgo:GJW-30_1_03513"/>
<evidence type="ECO:0000256" key="1">
    <source>
        <dbReference type="ARBA" id="ARBA00022490"/>
    </source>
</evidence>
<dbReference type="GO" id="GO:0008270">
    <property type="term" value="F:zinc ion binding"/>
    <property type="evidence" value="ECO:0007669"/>
    <property type="project" value="UniProtKB-UniRule"/>
</dbReference>
<keyword evidence="7" id="KW-0170">Cobalt</keyword>
<evidence type="ECO:0000313" key="8">
    <source>
        <dbReference type="EMBL" id="BAT60963.1"/>
    </source>
</evidence>
<sequence>MIRDAGAGRPLAVTLGEPSGIGPDITLLAWQRRHSEELPPFYVVGDIGHLKARAAQLNLDIKLASTTPREASRAFADALPVVPLGLPVTARPGTPDATSGPAAIASIRRCFDDVMRGDAAAIVTNPIAKAVLYDAGFRDPGHTEYLARLVKENGGETVQPVMMLWSPDLAVVPITIHIPLGEVVGALTPELIVTTARIVADDLANRFNIARPRLALTGLNPHAGEHGSIGLEDRDVIAPAIAILRDEGIDARGPLPADTMFHAAARKTYDAALCMYHDQALIPIKTIAFDDAVNVTLGLPFVRTSPDHGTAFDIAGTGSARPNSFIAALRLAAQLTAKAPAFA</sequence>
<accession>A0A0S3PYJ4</accession>
<feature type="binding site" evidence="7">
    <location>
        <position position="285"/>
    </location>
    <ligand>
        <name>substrate</name>
    </ligand>
</feature>
<comment type="cofactor">
    <cofactor evidence="7">
        <name>Zn(2+)</name>
        <dbReference type="ChEBI" id="CHEBI:29105"/>
    </cofactor>
    <cofactor evidence="7">
        <name>Mg(2+)</name>
        <dbReference type="ChEBI" id="CHEBI:18420"/>
    </cofactor>
    <cofactor evidence="7">
        <name>Co(2+)</name>
        <dbReference type="ChEBI" id="CHEBI:48828"/>
    </cofactor>
    <text evidence="7">Binds 1 divalent metal cation per subunit. Can use ions such as Zn(2+), Mg(2+) or Co(2+).</text>
</comment>
<dbReference type="InterPro" id="IPR037510">
    <property type="entry name" value="PdxA"/>
</dbReference>
<comment type="function">
    <text evidence="7">Catalyzes the NAD(P)-dependent oxidation of 4-(phosphooxy)-L-threonine (HTP) into 2-amino-3-oxo-4-(phosphooxy)butyric acid which spontaneously decarboxylates to form 3-amino-2-oxopropyl phosphate (AHAP).</text>
</comment>
<comment type="similarity">
    <text evidence="7">Belongs to the PdxA family.</text>
</comment>
<feature type="binding site" evidence="7">
    <location>
        <position position="142"/>
    </location>
    <ligand>
        <name>substrate</name>
    </ligand>
</feature>
<feature type="binding site" evidence="7">
    <location>
        <position position="303"/>
    </location>
    <ligand>
        <name>substrate</name>
    </ligand>
</feature>
<dbReference type="EMBL" id="AP014946">
    <property type="protein sequence ID" value="BAT60963.1"/>
    <property type="molecule type" value="Genomic_DNA"/>
</dbReference>
<dbReference type="GO" id="GO:0050570">
    <property type="term" value="F:4-hydroxythreonine-4-phosphate dehydrogenase activity"/>
    <property type="evidence" value="ECO:0007669"/>
    <property type="project" value="UniProtKB-UniRule"/>
</dbReference>
<keyword evidence="7" id="KW-0862">Zinc</keyword>
<comment type="pathway">
    <text evidence="7">Cofactor biosynthesis; pyridoxine 5'-phosphate biosynthesis; pyridoxine 5'-phosphate from D-erythrose 4-phosphate: step 4/5.</text>
</comment>
<feature type="binding site" evidence="7">
    <location>
        <position position="177"/>
    </location>
    <ligand>
        <name>a divalent metal cation</name>
        <dbReference type="ChEBI" id="CHEBI:60240"/>
        <note>ligand shared between dimeric partners</note>
    </ligand>
</feature>
<name>A0A0S3PYJ4_9BRAD</name>
<keyword evidence="6 7" id="KW-0664">Pyridoxine biosynthesis</keyword>
<feature type="binding site" evidence="7">
    <location>
        <position position="222"/>
    </location>
    <ligand>
        <name>a divalent metal cation</name>
        <dbReference type="ChEBI" id="CHEBI:60240"/>
        <note>ligand shared between dimeric partners</note>
    </ligand>
</feature>
<dbReference type="GO" id="GO:0000287">
    <property type="term" value="F:magnesium ion binding"/>
    <property type="evidence" value="ECO:0007669"/>
    <property type="project" value="UniProtKB-UniRule"/>
</dbReference>
<dbReference type="RefSeq" id="WP_096357618.1">
    <property type="nucleotide sequence ID" value="NZ_AP014946.1"/>
</dbReference>
<dbReference type="GO" id="GO:0050897">
    <property type="term" value="F:cobalt ion binding"/>
    <property type="evidence" value="ECO:0007669"/>
    <property type="project" value="UniProtKB-UniRule"/>
</dbReference>
<dbReference type="UniPathway" id="UPA00244">
    <property type="reaction ID" value="UER00312"/>
</dbReference>
<dbReference type="OrthoDB" id="9801783at2"/>
<comment type="miscellaneous">
    <text evidence="7">The active site is located at the dimer interface.</text>
</comment>
<evidence type="ECO:0000256" key="5">
    <source>
        <dbReference type="ARBA" id="ARBA00023027"/>
    </source>
</evidence>
<evidence type="ECO:0000256" key="2">
    <source>
        <dbReference type="ARBA" id="ARBA00022723"/>
    </source>
</evidence>
<evidence type="ECO:0000256" key="4">
    <source>
        <dbReference type="ARBA" id="ARBA00023002"/>
    </source>
</evidence>
<comment type="subcellular location">
    <subcellularLocation>
        <location evidence="7">Cytoplasm</location>
    </subcellularLocation>
</comment>
<keyword evidence="5 7" id="KW-0520">NAD</keyword>
<gene>
    <name evidence="7 8" type="primary">pdxA</name>
    <name evidence="8" type="ORF">GJW-30_1_03513</name>
</gene>
<keyword evidence="9" id="KW-1185">Reference proteome</keyword>
<dbReference type="PANTHER" id="PTHR30004:SF6">
    <property type="entry name" value="D-THREONATE 4-PHOSPHATE DEHYDROGENASE"/>
    <property type="match status" value="1"/>
</dbReference>
<keyword evidence="7" id="KW-0460">Magnesium</keyword>
<evidence type="ECO:0000256" key="7">
    <source>
        <dbReference type="HAMAP-Rule" id="MF_00536"/>
    </source>
</evidence>
<dbReference type="NCBIfam" id="TIGR00557">
    <property type="entry name" value="pdxA"/>
    <property type="match status" value="1"/>
</dbReference>
<dbReference type="AlphaFoldDB" id="A0A0S3PYJ4"/>
<protein>
    <recommendedName>
        <fullName evidence="7">4-hydroxythreonine-4-phosphate dehydrogenase</fullName>
        <ecNumber evidence="7">1.1.1.262</ecNumber>
    </recommendedName>
    <alternativeName>
        <fullName evidence="7">4-(phosphohydroxy)-L-threonine dehydrogenase</fullName>
    </alternativeName>
</protein>
<dbReference type="Gene3D" id="3.40.718.10">
    <property type="entry name" value="Isopropylmalate Dehydrogenase"/>
    <property type="match status" value="1"/>
</dbReference>
<dbReference type="InterPro" id="IPR005255">
    <property type="entry name" value="PdxA_fam"/>
</dbReference>
<evidence type="ECO:0000256" key="3">
    <source>
        <dbReference type="ARBA" id="ARBA00022857"/>
    </source>
</evidence>
<dbReference type="NCBIfam" id="NF003699">
    <property type="entry name" value="PRK05312.1"/>
    <property type="match status" value="1"/>
</dbReference>
<dbReference type="GO" id="GO:0051287">
    <property type="term" value="F:NAD binding"/>
    <property type="evidence" value="ECO:0007669"/>
    <property type="project" value="InterPro"/>
</dbReference>
<keyword evidence="3 7" id="KW-0521">NADP</keyword>
<dbReference type="SUPFAM" id="SSF53659">
    <property type="entry name" value="Isocitrate/Isopropylmalate dehydrogenase-like"/>
    <property type="match status" value="1"/>
</dbReference>
<dbReference type="GO" id="GO:0005737">
    <property type="term" value="C:cytoplasm"/>
    <property type="evidence" value="ECO:0007669"/>
    <property type="project" value="UniProtKB-SubCell"/>
</dbReference>
<keyword evidence="1 7" id="KW-0963">Cytoplasm</keyword>
<dbReference type="GO" id="GO:0042823">
    <property type="term" value="P:pyridoxal phosphate biosynthetic process"/>
    <property type="evidence" value="ECO:0007669"/>
    <property type="project" value="UniProtKB-UniRule"/>
</dbReference>
<comment type="catalytic activity">
    <reaction evidence="7">
        <text>4-(phosphooxy)-L-threonine + NAD(+) = 3-amino-2-oxopropyl phosphate + CO2 + NADH</text>
        <dbReference type="Rhea" id="RHEA:32275"/>
        <dbReference type="ChEBI" id="CHEBI:16526"/>
        <dbReference type="ChEBI" id="CHEBI:57279"/>
        <dbReference type="ChEBI" id="CHEBI:57540"/>
        <dbReference type="ChEBI" id="CHEBI:57945"/>
        <dbReference type="ChEBI" id="CHEBI:58452"/>
        <dbReference type="EC" id="1.1.1.262"/>
    </reaction>
</comment>
<feature type="binding site" evidence="7">
    <location>
        <position position="294"/>
    </location>
    <ligand>
        <name>substrate</name>
    </ligand>
</feature>
<comment type="subunit">
    <text evidence="7">Homodimer.</text>
</comment>
<feature type="binding site" evidence="7">
    <location>
        <position position="277"/>
    </location>
    <ligand>
        <name>a divalent metal cation</name>
        <dbReference type="ChEBI" id="CHEBI:60240"/>
        <note>ligand shared between dimeric partners</note>
    </ligand>
</feature>
<dbReference type="Proteomes" id="UP000236884">
    <property type="component" value="Chromosome"/>
</dbReference>
<organism evidence="8 9">
    <name type="scientific">Variibacter gotjawalensis</name>
    <dbReference type="NCBI Taxonomy" id="1333996"/>
    <lineage>
        <taxon>Bacteria</taxon>
        <taxon>Pseudomonadati</taxon>
        <taxon>Pseudomonadota</taxon>
        <taxon>Alphaproteobacteria</taxon>
        <taxon>Hyphomicrobiales</taxon>
        <taxon>Nitrobacteraceae</taxon>
        <taxon>Variibacter</taxon>
    </lineage>
</organism>
<evidence type="ECO:0000313" key="9">
    <source>
        <dbReference type="Proteomes" id="UP000236884"/>
    </source>
</evidence>
<reference evidence="8 9" key="1">
    <citation type="submission" date="2015-08" db="EMBL/GenBank/DDBJ databases">
        <title>Investigation of the bacterial diversity of lava forest soil.</title>
        <authorList>
            <person name="Lee J.S."/>
        </authorList>
    </citation>
    <scope>NUCLEOTIDE SEQUENCE [LARGE SCALE GENOMIC DNA]</scope>
    <source>
        <strain evidence="8 9">GJW-30</strain>
    </source>
</reference>
<proteinExistence type="inferred from homology"/>
<dbReference type="PANTHER" id="PTHR30004">
    <property type="entry name" value="4-HYDROXYTHREONINE-4-PHOSPHATE DEHYDROGENASE"/>
    <property type="match status" value="1"/>
</dbReference>
<dbReference type="GO" id="GO:0008615">
    <property type="term" value="P:pyridoxine biosynthetic process"/>
    <property type="evidence" value="ECO:0007669"/>
    <property type="project" value="UniProtKB-UniRule"/>
</dbReference>
<dbReference type="EC" id="1.1.1.262" evidence="7"/>
<dbReference type="Pfam" id="PF04166">
    <property type="entry name" value="PdxA"/>
    <property type="match status" value="1"/>
</dbReference>
<dbReference type="HAMAP" id="MF_00536">
    <property type="entry name" value="PdxA"/>
    <property type="match status" value="1"/>
</dbReference>
<keyword evidence="4 7" id="KW-0560">Oxidoreductase</keyword>
<keyword evidence="2 7" id="KW-0479">Metal-binding</keyword>
<feature type="binding site" evidence="7">
    <location>
        <position position="143"/>
    </location>
    <ligand>
        <name>substrate</name>
    </ligand>
</feature>
<evidence type="ECO:0000256" key="6">
    <source>
        <dbReference type="ARBA" id="ARBA00023096"/>
    </source>
</evidence>